<keyword evidence="12" id="KW-0653">Protein transport</keyword>
<evidence type="ECO:0000313" key="17">
    <source>
        <dbReference type="WBParaSite" id="scaffold2589_cov188.g5102"/>
    </source>
</evidence>
<dbReference type="WBParaSite" id="scaffold2589_cov188.g5102">
    <property type="protein sequence ID" value="scaffold2589_cov188.g5102"/>
    <property type="gene ID" value="scaffold2589_cov188.g5102"/>
</dbReference>
<comment type="similarity">
    <text evidence="5">Belongs to the VPS35L family.</text>
</comment>
<evidence type="ECO:0000256" key="6">
    <source>
        <dbReference type="ARBA" id="ARBA00022448"/>
    </source>
</evidence>
<keyword evidence="14 15" id="KW-0472">Membrane</keyword>
<feature type="transmembrane region" description="Helical" evidence="15">
    <location>
        <begin position="1033"/>
        <end position="1058"/>
    </location>
</feature>
<keyword evidence="10" id="KW-0967">Endosome</keyword>
<comment type="pathway">
    <text evidence="3">Protein modification; protein glycosylation.</text>
</comment>
<evidence type="ECO:0000256" key="14">
    <source>
        <dbReference type="ARBA" id="ARBA00023136"/>
    </source>
</evidence>
<dbReference type="GO" id="GO:0005768">
    <property type="term" value="C:endosome"/>
    <property type="evidence" value="ECO:0007669"/>
    <property type="project" value="UniProtKB-SubCell"/>
</dbReference>
<dbReference type="GO" id="GO:0015031">
    <property type="term" value="P:protein transport"/>
    <property type="evidence" value="ECO:0007669"/>
    <property type="project" value="UniProtKB-KW"/>
</dbReference>
<keyword evidence="6" id="KW-0813">Transport</keyword>
<evidence type="ECO:0000313" key="16">
    <source>
        <dbReference type="Proteomes" id="UP000887561"/>
    </source>
</evidence>
<comment type="similarity">
    <text evidence="4">Belongs to the ALG6/ALG8 glucosyltransferase family.</text>
</comment>
<feature type="transmembrane region" description="Helical" evidence="15">
    <location>
        <begin position="1005"/>
        <end position="1027"/>
    </location>
</feature>
<evidence type="ECO:0000256" key="15">
    <source>
        <dbReference type="SAM" id="Phobius"/>
    </source>
</evidence>
<dbReference type="InterPro" id="IPR004856">
    <property type="entry name" value="Glyco_trans_ALG6/ALG8"/>
</dbReference>
<keyword evidence="8" id="KW-0808">Transferase</keyword>
<evidence type="ECO:0000256" key="1">
    <source>
        <dbReference type="ARBA" id="ARBA00004177"/>
    </source>
</evidence>
<organism evidence="16 17">
    <name type="scientific">Meloidogyne javanica</name>
    <name type="common">Root-knot nematode worm</name>
    <dbReference type="NCBI Taxonomy" id="6303"/>
    <lineage>
        <taxon>Eukaryota</taxon>
        <taxon>Metazoa</taxon>
        <taxon>Ecdysozoa</taxon>
        <taxon>Nematoda</taxon>
        <taxon>Chromadorea</taxon>
        <taxon>Rhabditida</taxon>
        <taxon>Tylenchina</taxon>
        <taxon>Tylenchomorpha</taxon>
        <taxon>Tylenchoidea</taxon>
        <taxon>Meloidogynidae</taxon>
        <taxon>Meloidogyninae</taxon>
        <taxon>Meloidogyne</taxon>
        <taxon>Meloidogyne incognita group</taxon>
    </lineage>
</organism>
<evidence type="ECO:0000256" key="13">
    <source>
        <dbReference type="ARBA" id="ARBA00022989"/>
    </source>
</evidence>
<keyword evidence="13 15" id="KW-1133">Transmembrane helix</keyword>
<evidence type="ECO:0000256" key="4">
    <source>
        <dbReference type="ARBA" id="ARBA00008715"/>
    </source>
</evidence>
<dbReference type="GO" id="GO:0032456">
    <property type="term" value="P:endocytic recycling"/>
    <property type="evidence" value="ECO:0007669"/>
    <property type="project" value="InterPro"/>
</dbReference>
<evidence type="ECO:0000256" key="8">
    <source>
        <dbReference type="ARBA" id="ARBA00022679"/>
    </source>
</evidence>
<protein>
    <submittedName>
        <fullName evidence="17">Alpha-1,3-glucosyltransferase</fullName>
    </submittedName>
</protein>
<keyword evidence="16" id="KW-1185">Reference proteome</keyword>
<dbReference type="InterPro" id="IPR029705">
    <property type="entry name" value="VPS35L"/>
</dbReference>
<evidence type="ECO:0000256" key="5">
    <source>
        <dbReference type="ARBA" id="ARBA00010704"/>
    </source>
</evidence>
<evidence type="ECO:0000256" key="11">
    <source>
        <dbReference type="ARBA" id="ARBA00022824"/>
    </source>
</evidence>
<evidence type="ECO:0000256" key="2">
    <source>
        <dbReference type="ARBA" id="ARBA00004477"/>
    </source>
</evidence>
<evidence type="ECO:0000256" key="7">
    <source>
        <dbReference type="ARBA" id="ARBA00022676"/>
    </source>
</evidence>
<dbReference type="GO" id="GO:0016758">
    <property type="term" value="F:hexosyltransferase activity"/>
    <property type="evidence" value="ECO:0007669"/>
    <property type="project" value="InterPro"/>
</dbReference>
<evidence type="ECO:0000256" key="3">
    <source>
        <dbReference type="ARBA" id="ARBA00004922"/>
    </source>
</evidence>
<evidence type="ECO:0000256" key="12">
    <source>
        <dbReference type="ARBA" id="ARBA00022927"/>
    </source>
</evidence>
<sequence>MVNLQRLPCSDARPVLVHPLLHKSKLVENLDNKLQQQQKASEDDGKEKFLDPLGASSPLSVEINASSSSKAPNLSKEKAISPLDNTLLTNSNIQEEDEELWKSDQMLVGFRHWREIKQRILDKFKTDARLTLQNSFLYLPEVGEHKFDTSKFGQKQLLLSSISSKNKRQNSKGEASHSVKLVELTQEEWCRKLGELRVRLKALWREEKRLDCIKLISELLGQLGTEKTVCSAQFYPAQFVYITDLLDFFGRLVWLRLLQCAQEERRQAGLGDLPEEWNIADILAAILPCQRFMDPWPQAAQQNALELCNSISSAVKHPLVSIYLRCYLCRVSMRIQPADKAPHWKCLNDWLQTFDSQPPCSLLWPAMEWIIQCAAYRAVIYEDLHPLWEYCKRVDKRPIVLIPLINALPRLYLGEYSLEVCKIVVSSEIVTGEELCALGSRLLEIDISRAAKKPILRSSWKCVLRLGSTKEYLSCCDYWCQFVVRHFTKNELEVILESIFRKLQHDKYEVHFAQLLSIWSNIFNQSIQIKPLLELEIFSKFFVIFRAAPASLRIEAAKVVLNGIVKRHLIGEFKNVSDAYQIFSVCQLLHDSLELSAPLEQILENTKLICSALDRISLQVEDDPEQCLNFLVDCRANFPNWDLIQRWTIKQVQSLTLNITRKVKFSSSRAAFLQGCLANLFVSIPSLSDPLDRIELSIQSAHIALVALDFIHVVAFLNFSLEQFTHIQSSSFFNSKFSQIVAQFLSLLLIIPEMEDYEDEEENNDVESRIVDLIGNEFVGKENLMDNEPLYSAGIQLLELIAYYDTNQSFPAIYPLAKQIYKIIRNEENMSSLVEFVKVDTCDNPTDHEDKLKVCNHFSIGLYKKREDKIIILSVVALLFVVASCLAVCGYSGYNKPIIYGDFEAQRHWMEVTVNLPISKWYFYDLDYWGLDYPVLTAYHSWILGKISQKFNSSWVELDKSRGIEQIELKLFMRFSVIITLMLIYVPALILLVIQNEGKQNKISFLQLAQVLLFPGLLFIDCAHFQYNHLSLGLFLWAILAFDKGRLFLGSILFVLALNHKQMEVYF</sequence>
<keyword evidence="7" id="KW-0328">Glycosyltransferase</keyword>
<keyword evidence="9 15" id="KW-0812">Transmembrane</keyword>
<feature type="transmembrane region" description="Helical" evidence="15">
    <location>
        <begin position="971"/>
        <end position="993"/>
    </location>
</feature>
<dbReference type="PANTHER" id="PTHR13673">
    <property type="entry name" value="ESOPHAGEAL CANCER ASSOCIATED PROTEIN"/>
    <property type="match status" value="1"/>
</dbReference>
<accession>A0A915M0Q5</accession>
<dbReference type="AlphaFoldDB" id="A0A915M0Q5"/>
<proteinExistence type="inferred from homology"/>
<evidence type="ECO:0000256" key="9">
    <source>
        <dbReference type="ARBA" id="ARBA00022692"/>
    </source>
</evidence>
<name>A0A915M0Q5_MELJA</name>
<keyword evidence="11" id="KW-0256">Endoplasmic reticulum</keyword>
<evidence type="ECO:0000256" key="10">
    <source>
        <dbReference type="ARBA" id="ARBA00022753"/>
    </source>
</evidence>
<comment type="subcellular location">
    <subcellularLocation>
        <location evidence="2">Endoplasmic reticulum membrane</location>
        <topology evidence="2">Multi-pass membrane protein</topology>
    </subcellularLocation>
    <subcellularLocation>
        <location evidence="1">Endosome</location>
    </subcellularLocation>
</comment>
<feature type="transmembrane region" description="Helical" evidence="15">
    <location>
        <begin position="870"/>
        <end position="894"/>
    </location>
</feature>
<dbReference type="PANTHER" id="PTHR13673:SF0">
    <property type="entry name" value="VPS35 ENDOSOMAL PROTEIN-SORTING FACTOR-LIKE"/>
    <property type="match status" value="1"/>
</dbReference>
<dbReference type="Proteomes" id="UP000887561">
    <property type="component" value="Unplaced"/>
</dbReference>
<reference evidence="17" key="1">
    <citation type="submission" date="2022-11" db="UniProtKB">
        <authorList>
            <consortium name="WormBaseParasite"/>
        </authorList>
    </citation>
    <scope>IDENTIFICATION</scope>
</reference>
<dbReference type="Pfam" id="PF03155">
    <property type="entry name" value="Alg6_Alg8"/>
    <property type="match status" value="1"/>
</dbReference>
<dbReference type="GO" id="GO:0005789">
    <property type="term" value="C:endoplasmic reticulum membrane"/>
    <property type="evidence" value="ECO:0007669"/>
    <property type="project" value="UniProtKB-SubCell"/>
</dbReference>